<gene>
    <name evidence="2" type="ORF">SAMN04244573_04432</name>
</gene>
<sequence length="93" mass="10034">MITQIRKVGNSAGVLIPSALLKEVKLTVGAEIDLTVENGVLNIKPVKAKRQGSREVSLNWLLADFQDVEGELIPGAVGAEVMEDDEHDHRACS</sequence>
<dbReference type="RefSeq" id="WP_090625450.1">
    <property type="nucleotide sequence ID" value="NZ_FOFJ01000102.1"/>
</dbReference>
<evidence type="ECO:0000313" key="3">
    <source>
        <dbReference type="Proteomes" id="UP000199267"/>
    </source>
</evidence>
<protein>
    <submittedName>
        <fullName evidence="2">Antitoxin MazE</fullName>
    </submittedName>
</protein>
<evidence type="ECO:0000313" key="2">
    <source>
        <dbReference type="EMBL" id="SER84240.1"/>
    </source>
</evidence>
<dbReference type="Proteomes" id="UP000199267">
    <property type="component" value="Unassembled WGS sequence"/>
</dbReference>
<dbReference type="Gene3D" id="2.10.260.10">
    <property type="match status" value="1"/>
</dbReference>
<evidence type="ECO:0000259" key="1">
    <source>
        <dbReference type="SMART" id="SM00966"/>
    </source>
</evidence>
<dbReference type="InterPro" id="IPR037914">
    <property type="entry name" value="SpoVT-AbrB_sf"/>
</dbReference>
<dbReference type="AlphaFoldDB" id="A0A1H9SGS5"/>
<accession>A0A1H9SGS5</accession>
<dbReference type="SMART" id="SM00966">
    <property type="entry name" value="SpoVT_AbrB"/>
    <property type="match status" value="1"/>
</dbReference>
<name>A0A1H9SGS5_9GAMM</name>
<reference evidence="2 3" key="1">
    <citation type="submission" date="2016-10" db="EMBL/GenBank/DDBJ databases">
        <authorList>
            <person name="de Groot N.N."/>
        </authorList>
    </citation>
    <scope>NUCLEOTIDE SEQUENCE [LARGE SCALE GENOMIC DNA]</scope>
    <source>
        <strain evidence="2 3">DSM 378</strain>
    </source>
</reference>
<proteinExistence type="predicted"/>
<dbReference type="GO" id="GO:0003677">
    <property type="term" value="F:DNA binding"/>
    <property type="evidence" value="ECO:0007669"/>
    <property type="project" value="InterPro"/>
</dbReference>
<dbReference type="SUPFAM" id="SSF89447">
    <property type="entry name" value="AbrB/MazE/MraZ-like"/>
    <property type="match status" value="1"/>
</dbReference>
<organism evidence="2 3">
    <name type="scientific">Azotobacter beijerinckii</name>
    <dbReference type="NCBI Taxonomy" id="170623"/>
    <lineage>
        <taxon>Bacteria</taxon>
        <taxon>Pseudomonadati</taxon>
        <taxon>Pseudomonadota</taxon>
        <taxon>Gammaproteobacteria</taxon>
        <taxon>Pseudomonadales</taxon>
        <taxon>Pseudomonadaceae</taxon>
        <taxon>Azotobacter</taxon>
    </lineage>
</organism>
<dbReference type="InterPro" id="IPR007159">
    <property type="entry name" value="SpoVT-AbrB_dom"/>
</dbReference>
<dbReference type="EMBL" id="FOFJ01000102">
    <property type="protein sequence ID" value="SER84240.1"/>
    <property type="molecule type" value="Genomic_DNA"/>
</dbReference>
<feature type="domain" description="SpoVT-AbrB" evidence="1">
    <location>
        <begin position="6"/>
        <end position="51"/>
    </location>
</feature>
<dbReference type="Pfam" id="PF04014">
    <property type="entry name" value="MazE_antitoxin"/>
    <property type="match status" value="1"/>
</dbReference>